<dbReference type="Proteomes" id="UP000475214">
    <property type="component" value="Unassembled WGS sequence"/>
</dbReference>
<dbReference type="Gene3D" id="1.10.510.10">
    <property type="entry name" value="Transferase(Phosphotransferase) domain 1"/>
    <property type="match status" value="1"/>
</dbReference>
<feature type="region of interest" description="Disordered" evidence="9">
    <location>
        <begin position="302"/>
        <end position="339"/>
    </location>
</feature>
<evidence type="ECO:0000259" key="11">
    <source>
        <dbReference type="PROSITE" id="PS50011"/>
    </source>
</evidence>
<keyword evidence="5" id="KW-0418">Kinase</keyword>
<dbReference type="FunFam" id="3.30.200.20:FF:000035">
    <property type="entry name" value="Serine/threonine protein kinase Stk1"/>
    <property type="match status" value="1"/>
</dbReference>
<comment type="catalytic activity">
    <reaction evidence="7">
        <text>L-threonyl-[protein] + ATP = O-phospho-L-threonyl-[protein] + ADP + H(+)</text>
        <dbReference type="Rhea" id="RHEA:46608"/>
        <dbReference type="Rhea" id="RHEA-COMP:11060"/>
        <dbReference type="Rhea" id="RHEA-COMP:11605"/>
        <dbReference type="ChEBI" id="CHEBI:15378"/>
        <dbReference type="ChEBI" id="CHEBI:30013"/>
        <dbReference type="ChEBI" id="CHEBI:30616"/>
        <dbReference type="ChEBI" id="CHEBI:61977"/>
        <dbReference type="ChEBI" id="CHEBI:456216"/>
        <dbReference type="EC" id="2.7.11.1"/>
    </reaction>
</comment>
<dbReference type="EMBL" id="JAAGOA010000011">
    <property type="protein sequence ID" value="NEE01843.1"/>
    <property type="molecule type" value="Genomic_DNA"/>
</dbReference>
<evidence type="ECO:0000256" key="9">
    <source>
        <dbReference type="SAM" id="MobiDB-lite"/>
    </source>
</evidence>
<dbReference type="GO" id="GO:0004674">
    <property type="term" value="F:protein serine/threonine kinase activity"/>
    <property type="evidence" value="ECO:0007669"/>
    <property type="project" value="UniProtKB-KW"/>
</dbReference>
<evidence type="ECO:0000313" key="14">
    <source>
        <dbReference type="Proteomes" id="UP000475214"/>
    </source>
</evidence>
<protein>
    <recommendedName>
        <fullName evidence="1">non-specific serine/threonine protein kinase</fullName>
        <ecNumber evidence="1">2.7.11.1</ecNumber>
    </recommendedName>
</protein>
<dbReference type="PANTHER" id="PTHR43289:SF34">
    <property type="entry name" value="SERINE_THREONINE-PROTEIN KINASE YBDM-RELATED"/>
    <property type="match status" value="1"/>
</dbReference>
<dbReference type="SMART" id="SM00220">
    <property type="entry name" value="S_TKc"/>
    <property type="match status" value="1"/>
</dbReference>
<sequence length="757" mass="80876">MRRPCRAASVSAETVHCLSVDLSVSDAPAGRLLDGRYRVDSLLARGGMATVYQATDTRLDRTVALKVMHAELAADDTFVDRFIAEARSAARLSDPSIVSVFDQGEDQGAVFLAMEFVQGRTLRAVLNDRGRLDPELSLDVIEPVLSALRAAHQAGIVHRDVKPENVLISNEGRVKVADFGLARPVRGPSNTTTRGLLLGTVSYISPEQALGERATPRSDVYAAGIVLYEMLTGQPPHTGPTDFVVVRAHIDEDVPPPSETAPVPRAVDELVARATSRDPARRYADAGSFLAAVRLARAALASGDSGGDETIAHTSAITPLRSRPITTEPSDGSVDGEGSNPFAVADAFYYDTGDGAAAHDSADDDTLLSPGSQRPGEDADSGAIDVANAFYHEGPPPPPPAQPTAAPGANRTRVIDPRPPEAGTGYAGTGYAGGQTQQREADEDEPGRAQRRSQTRNRRRRWRGPIMFLLVLLLAAAVTVAAWWFGAGRWTSTPSLLNLEPEAAAQAAEEAGLSVETNGEAFSERVEAGLVLQTDPAPGEQILRGGTISLTISQGPERYEVPDLSGMTREQIDEMLTDRSLQAEYSEEYSADVDKGTAISQNLEPGEEVRRETVIDVVISRGPKPIEIDDYTGRPADEAVQALKDAGFAVDSTEQFSDDAPAGTVISQEPRDGEGFAGDEISLVVSKGPEVVEVEVPQVVGERLKEAERMLKKAGLKVDVEETFPGGGRRDRDRWVVEQDPRGGTLPEGSTVTLYVL</sequence>
<evidence type="ECO:0000256" key="10">
    <source>
        <dbReference type="SAM" id="Phobius"/>
    </source>
</evidence>
<reference evidence="13 14" key="1">
    <citation type="submission" date="2020-02" db="EMBL/GenBank/DDBJ databases">
        <authorList>
            <person name="Li X.-J."/>
            <person name="Han X.-M."/>
        </authorList>
    </citation>
    <scope>NUCLEOTIDE SEQUENCE [LARGE SCALE GENOMIC DNA]</scope>
    <source>
        <strain evidence="13 14">CCTCC AB 2017055</strain>
    </source>
</reference>
<dbReference type="GO" id="GO:0005524">
    <property type="term" value="F:ATP binding"/>
    <property type="evidence" value="ECO:0007669"/>
    <property type="project" value="UniProtKB-KW"/>
</dbReference>
<dbReference type="PROSITE" id="PS50011">
    <property type="entry name" value="PROTEIN_KINASE_DOM"/>
    <property type="match status" value="1"/>
</dbReference>
<dbReference type="CDD" id="cd14014">
    <property type="entry name" value="STKc_PknB_like"/>
    <property type="match status" value="1"/>
</dbReference>
<evidence type="ECO:0000256" key="3">
    <source>
        <dbReference type="ARBA" id="ARBA00022679"/>
    </source>
</evidence>
<evidence type="ECO:0000256" key="4">
    <source>
        <dbReference type="ARBA" id="ARBA00022741"/>
    </source>
</evidence>
<name>A0A6L9S9Y5_9ACTN</name>
<feature type="domain" description="PASTA" evidence="12">
    <location>
        <begin position="555"/>
        <end position="621"/>
    </location>
</feature>
<dbReference type="InterPro" id="IPR011009">
    <property type="entry name" value="Kinase-like_dom_sf"/>
</dbReference>
<evidence type="ECO:0000256" key="7">
    <source>
        <dbReference type="ARBA" id="ARBA00047899"/>
    </source>
</evidence>
<feature type="domain" description="Protein kinase" evidence="11">
    <location>
        <begin position="37"/>
        <end position="295"/>
    </location>
</feature>
<organism evidence="13 14">
    <name type="scientific">Phytoactinopolyspora halotolerans</name>
    <dbReference type="NCBI Taxonomy" id="1981512"/>
    <lineage>
        <taxon>Bacteria</taxon>
        <taxon>Bacillati</taxon>
        <taxon>Actinomycetota</taxon>
        <taxon>Actinomycetes</taxon>
        <taxon>Jiangellales</taxon>
        <taxon>Jiangellaceae</taxon>
        <taxon>Phytoactinopolyspora</taxon>
    </lineage>
</organism>
<evidence type="ECO:0000313" key="13">
    <source>
        <dbReference type="EMBL" id="NEE01843.1"/>
    </source>
</evidence>
<comment type="catalytic activity">
    <reaction evidence="8">
        <text>L-seryl-[protein] + ATP = O-phospho-L-seryl-[protein] + ADP + H(+)</text>
        <dbReference type="Rhea" id="RHEA:17989"/>
        <dbReference type="Rhea" id="RHEA-COMP:9863"/>
        <dbReference type="Rhea" id="RHEA-COMP:11604"/>
        <dbReference type="ChEBI" id="CHEBI:15378"/>
        <dbReference type="ChEBI" id="CHEBI:29999"/>
        <dbReference type="ChEBI" id="CHEBI:30616"/>
        <dbReference type="ChEBI" id="CHEBI:83421"/>
        <dbReference type="ChEBI" id="CHEBI:456216"/>
        <dbReference type="EC" id="2.7.11.1"/>
    </reaction>
</comment>
<evidence type="ECO:0000256" key="5">
    <source>
        <dbReference type="ARBA" id="ARBA00022777"/>
    </source>
</evidence>
<dbReference type="SMART" id="SM00740">
    <property type="entry name" value="PASTA"/>
    <property type="match status" value="4"/>
</dbReference>
<evidence type="ECO:0000259" key="12">
    <source>
        <dbReference type="PROSITE" id="PS51178"/>
    </source>
</evidence>
<keyword evidence="10" id="KW-0472">Membrane</keyword>
<dbReference type="FunFam" id="1.10.510.10:FF:000021">
    <property type="entry name" value="Serine/threonine protein kinase"/>
    <property type="match status" value="1"/>
</dbReference>
<dbReference type="PROSITE" id="PS00108">
    <property type="entry name" value="PROTEIN_KINASE_ST"/>
    <property type="match status" value="1"/>
</dbReference>
<feature type="transmembrane region" description="Helical" evidence="10">
    <location>
        <begin position="466"/>
        <end position="486"/>
    </location>
</feature>
<dbReference type="Gene3D" id="3.30.10.20">
    <property type="match status" value="4"/>
</dbReference>
<keyword evidence="14" id="KW-1185">Reference proteome</keyword>
<dbReference type="InterPro" id="IPR008271">
    <property type="entry name" value="Ser/Thr_kinase_AS"/>
</dbReference>
<gene>
    <name evidence="13" type="ORF">G1H10_16845</name>
</gene>
<evidence type="ECO:0000256" key="1">
    <source>
        <dbReference type="ARBA" id="ARBA00012513"/>
    </source>
</evidence>
<dbReference type="InterPro" id="IPR000719">
    <property type="entry name" value="Prot_kinase_dom"/>
</dbReference>
<dbReference type="InterPro" id="IPR005543">
    <property type="entry name" value="PASTA_dom"/>
</dbReference>
<accession>A0A6L9S9Y5</accession>
<evidence type="ECO:0000256" key="8">
    <source>
        <dbReference type="ARBA" id="ARBA00048679"/>
    </source>
</evidence>
<evidence type="ECO:0000256" key="6">
    <source>
        <dbReference type="ARBA" id="ARBA00022840"/>
    </source>
</evidence>
<keyword evidence="4" id="KW-0547">Nucleotide-binding</keyword>
<keyword evidence="10" id="KW-1133">Transmembrane helix</keyword>
<dbReference type="SUPFAM" id="SSF56112">
    <property type="entry name" value="Protein kinase-like (PK-like)"/>
    <property type="match status" value="1"/>
</dbReference>
<keyword evidence="2" id="KW-0723">Serine/threonine-protein kinase</keyword>
<dbReference type="Pfam" id="PF03793">
    <property type="entry name" value="PASTA"/>
    <property type="match status" value="4"/>
</dbReference>
<keyword evidence="3" id="KW-0808">Transferase</keyword>
<dbReference type="AlphaFoldDB" id="A0A6L9S9Y5"/>
<dbReference type="CDD" id="cd06577">
    <property type="entry name" value="PASTA_pknB"/>
    <property type="match status" value="4"/>
</dbReference>
<dbReference type="PANTHER" id="PTHR43289">
    <property type="entry name" value="MITOGEN-ACTIVATED PROTEIN KINASE KINASE KINASE 20-RELATED"/>
    <property type="match status" value="1"/>
</dbReference>
<feature type="region of interest" description="Disordered" evidence="9">
    <location>
        <begin position="355"/>
        <end position="458"/>
    </location>
</feature>
<dbReference type="GO" id="GO:0045717">
    <property type="term" value="P:negative regulation of fatty acid biosynthetic process"/>
    <property type="evidence" value="ECO:0007669"/>
    <property type="project" value="UniProtKB-ARBA"/>
</dbReference>
<dbReference type="Gene3D" id="3.30.200.20">
    <property type="entry name" value="Phosphorylase Kinase, domain 1"/>
    <property type="match status" value="1"/>
</dbReference>
<evidence type="ECO:0000256" key="2">
    <source>
        <dbReference type="ARBA" id="ARBA00022527"/>
    </source>
</evidence>
<dbReference type="Pfam" id="PF00069">
    <property type="entry name" value="Pkinase"/>
    <property type="match status" value="1"/>
</dbReference>
<proteinExistence type="predicted"/>
<keyword evidence="10" id="KW-0812">Transmembrane</keyword>
<keyword evidence="6" id="KW-0067">ATP-binding</keyword>
<feature type="domain" description="PASTA" evidence="12">
    <location>
        <begin position="491"/>
        <end position="554"/>
    </location>
</feature>
<dbReference type="PROSITE" id="PS51178">
    <property type="entry name" value="PASTA"/>
    <property type="match status" value="4"/>
</dbReference>
<comment type="caution">
    <text evidence="13">The sequence shown here is derived from an EMBL/GenBank/DDBJ whole genome shotgun (WGS) entry which is preliminary data.</text>
</comment>
<feature type="compositionally biased region" description="Basic residues" evidence="9">
    <location>
        <begin position="449"/>
        <end position="458"/>
    </location>
</feature>
<feature type="domain" description="PASTA" evidence="12">
    <location>
        <begin position="622"/>
        <end position="687"/>
    </location>
</feature>
<dbReference type="EC" id="2.7.11.1" evidence="1"/>
<feature type="domain" description="PASTA" evidence="12">
    <location>
        <begin position="688"/>
        <end position="757"/>
    </location>
</feature>